<evidence type="ECO:0000313" key="2">
    <source>
        <dbReference type="EMBL" id="PVM93987.1"/>
    </source>
</evidence>
<sequence>MAWNKHWMVAGAAVAVLAMGGLASARQEREAPGVSLAGEVVAAASAFETYTRGAGSISPAVFTNGEGVARALVAGAAYKAEQLEAGMIAYGAIAALQEPAFIDGVRQAARQTSREALVERLLASPESVVEIEGVGLAAARAQLALQGRGAPLAVAGRAVKQSAYDIQRETWSKAAVADNVGRLARVKQLSATAFAPGQDDAGRLIQAATGAGGGFAEGGRVFTPVTVRSAALAALAVLDAAGDADVPRLAPVLGEKKTNFCMKIAKLNLYQCLAVAGPHYEDVFCLGQHAMIDTAQCVNDAAGTNLSSPAVAPPSPPPRPAGFVIPVASAAPSAIAPTTLAQAPQ</sequence>
<keyword evidence="3" id="KW-1185">Reference proteome</keyword>
<feature type="signal peptide" evidence="1">
    <location>
        <begin position="1"/>
        <end position="25"/>
    </location>
</feature>
<name>A0A2T9KDL4_9CAUL</name>
<accession>A0A2T9KDL4</accession>
<comment type="caution">
    <text evidence="2">The sequence shown here is derived from an EMBL/GenBank/DDBJ whole genome shotgun (WGS) entry which is preliminary data.</text>
</comment>
<dbReference type="OrthoDB" id="7626611at2"/>
<gene>
    <name evidence="2" type="ORF">DDF67_01685</name>
</gene>
<proteinExistence type="predicted"/>
<evidence type="ECO:0000313" key="3">
    <source>
        <dbReference type="Proteomes" id="UP000245073"/>
    </source>
</evidence>
<dbReference type="EMBL" id="QDKQ01000011">
    <property type="protein sequence ID" value="PVM93987.1"/>
    <property type="molecule type" value="Genomic_DNA"/>
</dbReference>
<dbReference type="RefSeq" id="WP_109099235.1">
    <property type="nucleotide sequence ID" value="NZ_QDKQ01000011.1"/>
</dbReference>
<feature type="chain" id="PRO_5015773926" evidence="1">
    <location>
        <begin position="26"/>
        <end position="345"/>
    </location>
</feature>
<organism evidence="2 3">
    <name type="scientific">Caulobacter endophyticus</name>
    <dbReference type="NCBI Taxonomy" id="2172652"/>
    <lineage>
        <taxon>Bacteria</taxon>
        <taxon>Pseudomonadati</taxon>
        <taxon>Pseudomonadota</taxon>
        <taxon>Alphaproteobacteria</taxon>
        <taxon>Caulobacterales</taxon>
        <taxon>Caulobacteraceae</taxon>
        <taxon>Caulobacter</taxon>
    </lineage>
</organism>
<dbReference type="AlphaFoldDB" id="A0A2T9KDL4"/>
<evidence type="ECO:0000256" key="1">
    <source>
        <dbReference type="SAM" id="SignalP"/>
    </source>
</evidence>
<dbReference type="Proteomes" id="UP000245073">
    <property type="component" value="Unassembled WGS sequence"/>
</dbReference>
<reference evidence="2 3" key="1">
    <citation type="submission" date="2018-04" db="EMBL/GenBank/DDBJ databases">
        <title>The genome sequence of Caulobacter sp. 744.</title>
        <authorList>
            <person name="Gao J."/>
            <person name="Sun J."/>
        </authorList>
    </citation>
    <scope>NUCLEOTIDE SEQUENCE [LARGE SCALE GENOMIC DNA]</scope>
    <source>
        <strain evidence="2 3">774</strain>
    </source>
</reference>
<protein>
    <submittedName>
        <fullName evidence="2">Uncharacterized protein</fullName>
    </submittedName>
</protein>
<keyword evidence="1" id="KW-0732">Signal</keyword>